<dbReference type="Proteomes" id="UP000694660">
    <property type="component" value="Unassembled WGS sequence"/>
</dbReference>
<dbReference type="PANTHER" id="PTHR43685">
    <property type="entry name" value="GLYCOSYLTRANSFERASE"/>
    <property type="match status" value="1"/>
</dbReference>
<dbReference type="GO" id="GO:0044010">
    <property type="term" value="P:single-species biofilm formation"/>
    <property type="evidence" value="ECO:0007669"/>
    <property type="project" value="TreeGrafter"/>
</dbReference>
<organism evidence="2 3">
    <name type="scientific">Denitromonas iodatirespirans</name>
    <dbReference type="NCBI Taxonomy" id="2795389"/>
    <lineage>
        <taxon>Bacteria</taxon>
        <taxon>Pseudomonadati</taxon>
        <taxon>Pseudomonadota</taxon>
        <taxon>Betaproteobacteria</taxon>
        <taxon>Rhodocyclales</taxon>
        <taxon>Zoogloeaceae</taxon>
        <taxon>Denitromonas</taxon>
    </lineage>
</organism>
<comment type="caution">
    <text evidence="2">The sequence shown here is derived from an EMBL/GenBank/DDBJ whole genome shotgun (WGS) entry which is preliminary data.</text>
</comment>
<keyword evidence="3" id="KW-1185">Reference proteome</keyword>
<evidence type="ECO:0000259" key="1">
    <source>
        <dbReference type="Pfam" id="PF00535"/>
    </source>
</evidence>
<dbReference type="Gene3D" id="3.90.550.10">
    <property type="entry name" value="Spore Coat Polysaccharide Biosynthesis Protein SpsA, Chain A"/>
    <property type="match status" value="2"/>
</dbReference>
<name>A0A944H807_DENI1</name>
<dbReference type="RefSeq" id="WP_214361473.1">
    <property type="nucleotide sequence ID" value="NZ_JAEKFT010000010.1"/>
</dbReference>
<protein>
    <submittedName>
        <fullName evidence="2">Glycosyltransferase</fullName>
    </submittedName>
</protein>
<proteinExistence type="predicted"/>
<dbReference type="InterPro" id="IPR001173">
    <property type="entry name" value="Glyco_trans_2-like"/>
</dbReference>
<dbReference type="PANTHER" id="PTHR43685:SF2">
    <property type="entry name" value="GLYCOSYLTRANSFERASE 2-LIKE DOMAIN-CONTAINING PROTEIN"/>
    <property type="match status" value="1"/>
</dbReference>
<dbReference type="EMBL" id="JAEKFT010000010">
    <property type="protein sequence ID" value="MBT0961719.1"/>
    <property type="molecule type" value="Genomic_DNA"/>
</dbReference>
<evidence type="ECO:0000313" key="3">
    <source>
        <dbReference type="Proteomes" id="UP000694660"/>
    </source>
</evidence>
<dbReference type="SUPFAM" id="SSF53756">
    <property type="entry name" value="UDP-Glycosyltransferase/glycogen phosphorylase"/>
    <property type="match status" value="1"/>
</dbReference>
<dbReference type="InterPro" id="IPR050834">
    <property type="entry name" value="Glycosyltransf_2"/>
</dbReference>
<gene>
    <name evidence="2" type="ORF">I8J34_11110</name>
</gene>
<dbReference type="InterPro" id="IPR029044">
    <property type="entry name" value="Nucleotide-diphossugar_trans"/>
</dbReference>
<dbReference type="CDD" id="cd00761">
    <property type="entry name" value="Glyco_tranf_GTA_type"/>
    <property type="match status" value="1"/>
</dbReference>
<feature type="domain" description="Glycosyltransferase 2-like" evidence="1">
    <location>
        <begin position="8"/>
        <end position="114"/>
    </location>
</feature>
<evidence type="ECO:0000313" key="2">
    <source>
        <dbReference type="EMBL" id="MBT0961719.1"/>
    </source>
</evidence>
<dbReference type="Pfam" id="PF00535">
    <property type="entry name" value="Glycos_transf_2"/>
    <property type="match status" value="2"/>
</dbReference>
<sequence>MVEHSTDIIIPCYNYAHFLDECLAAIVAQTRGDFQVLVMDNASTDDTPEVAARWMAQDARIRYHRNDTNLGAVGNMKRGYELTAAEYVVILPADDLWGPTFLEATCNALDAHPECSYAYTGWHTTHGGLDAPEKPMTWIPHERSGMVEDMASLIIQNYIPLSFGVFRRSMCEQVGGAYPLFLPMLGDLYLWMRLAAVGPACYIAENIGRLRMHGANESFSLHATGRSAFDHIHLLDLVFQSELWPMSLRLLAKARQIQLLTGARLHEIVSSLGSKQAIPIFKDYVDAARDDLILVTAMAIRACSGRAAGMADTLHDANTLLARLAAEKSDNLALSLLGKTPDSQSPVMDRDYETYLNARNYLDTDHALLQRVMRRWPQEPRIHLLIHAVAADYGLLADTLDSVAQQPYPLWTLTVMAPTACPDPAIEELPNIEWRVVPTQYDVKACCDTAVAENACDIVALLPPGSRFDPFCLWRIAHEFATRETMGACYSDDDVSRNGIDRVEPRFKPDLLPDMLISTDYVGPLWLRREVFVAAGGCSELPGARSYDLSLRVMEQIGAEAIGHIPDALLSLPVSPHVLISDADALAAVQAHLARRRVDARVRPGQLHATWRIEYHHGATPSVDILVPFRNRLEYMAPLVQSLLDKTDYPDARITLVNNASDDPDCLAWLDAQLAAHPERLRRLDVAGPWNISRLFNTAVAASEAEFVVLMHNDVQVLQGNWLARLLNHGQRPEVVAVAPRLVTPGSHALDFTGSVVGLAPFIGSPDTGERTMLHPGYLGRQQVDLNCSVLDSAVLLLRREHFTAAGGMDEAQHLSYPTADMTQRLTAHGRLLWTPWATLAHYDDDAPPREAVEVSAREAEHARVELERLAQERQLITRCLPLIRHDPGWNPSLALGHQDTRIDTGCAVGWRHLPVDDIPRIIADPVSGAGEYRVTGPLRAARRAGKALGAFFSYPDTSKRRIPTLADLVRLDGARSLIVHHGFSAQHIHLLQQLQTYVPGLFRIASMDDLATAVPEKSNLFDHWSRDTRSRVRTAIGLCDRLIVSTEPLAEFARHMIDDIRVVPNRLEWARWGHVASQRRTSAKPRVGWAGAMQHAGDLALIREAIIETHQEADWVFFGMCPDDIKPYVREVHEWVNFDDYPAKLASLNLDLAVAPLEINAFNEAKSNLRLLDYGLLGWPVVCTDVEPYRSAPVTRVNNSTREWVDAIRAHLNDLDTTAQAGDRLREWVLADYILEDHVDDWLIQHLP</sequence>
<feature type="domain" description="Glycosyltransferase 2-like" evidence="1">
    <location>
        <begin position="625"/>
        <end position="744"/>
    </location>
</feature>
<dbReference type="Gene3D" id="3.40.50.2000">
    <property type="entry name" value="Glycogen Phosphorylase B"/>
    <property type="match status" value="1"/>
</dbReference>
<accession>A0A944H807</accession>
<dbReference type="AlphaFoldDB" id="A0A944H807"/>
<dbReference type="SUPFAM" id="SSF53448">
    <property type="entry name" value="Nucleotide-diphospho-sugar transferases"/>
    <property type="match status" value="3"/>
</dbReference>
<reference evidence="3" key="1">
    <citation type="journal article" date="2022" name="ISME J.">
        <title>Genetic and phylogenetic analysis of dissimilatory iodate-reducing bacteria identifies potential niches across the world's oceans.</title>
        <authorList>
            <person name="Reyes-Umana V."/>
            <person name="Henning Z."/>
            <person name="Lee K."/>
            <person name="Barnum T.P."/>
            <person name="Coates J.D."/>
        </authorList>
    </citation>
    <scope>NUCLEOTIDE SEQUENCE [LARGE SCALE GENOMIC DNA]</scope>
    <source>
        <strain evidence="3">IR12</strain>
    </source>
</reference>